<dbReference type="OrthoDB" id="9973935at2759"/>
<dbReference type="GO" id="GO:0005737">
    <property type="term" value="C:cytoplasm"/>
    <property type="evidence" value="ECO:0007669"/>
    <property type="project" value="UniProtKB-SubCell"/>
</dbReference>
<evidence type="ECO:0000313" key="12">
    <source>
        <dbReference type="RefSeq" id="XP_025409326.1"/>
    </source>
</evidence>
<keyword evidence="4" id="KW-0808">Transferase</keyword>
<dbReference type="RefSeq" id="XP_025409326.1">
    <property type="nucleotide sequence ID" value="XM_025553541.1"/>
</dbReference>
<proteinExistence type="inferred from homology"/>
<keyword evidence="11" id="KW-1185">Reference proteome</keyword>
<evidence type="ECO:0000256" key="2">
    <source>
        <dbReference type="ARBA" id="ARBA00006219"/>
    </source>
</evidence>
<comment type="subcellular location">
    <subcellularLocation>
        <location evidence="1">Cytoplasm</location>
    </subcellularLocation>
</comment>
<evidence type="ECO:0000256" key="7">
    <source>
        <dbReference type="ARBA" id="ARBA00037368"/>
    </source>
</evidence>
<comment type="function">
    <text evidence="7">Catalyzes the GTP-dependent phosphorylation of 5-hydroxy-L-lysine.</text>
</comment>
<keyword evidence="3" id="KW-0963">Cytoplasm</keyword>
<evidence type="ECO:0000313" key="11">
    <source>
        <dbReference type="Proteomes" id="UP000694846"/>
    </source>
</evidence>
<dbReference type="Gene3D" id="3.90.1200.10">
    <property type="match status" value="1"/>
</dbReference>
<dbReference type="Pfam" id="PF01636">
    <property type="entry name" value="APH"/>
    <property type="match status" value="1"/>
</dbReference>
<keyword evidence="5 12" id="KW-0418">Kinase</keyword>
<dbReference type="PANTHER" id="PTHR21064:SF1">
    <property type="entry name" value="HYDROXYLYSINE KINASE"/>
    <property type="match status" value="1"/>
</dbReference>
<dbReference type="InterPro" id="IPR011009">
    <property type="entry name" value="Kinase-like_dom_sf"/>
</dbReference>
<sequence length="351" mass="40537">MADLTENICAMVDKQLIEDILKNDYGFINGKIRELDGYDDKNYHITEIEKHIEGIEFPVDGIVLKFINSIDSKNLSLLEAQTKLTQYLENFGIICPTPLLNKYRQSYGSVIINDKMHAVRAYRYIRGETMNNVIVNSEISTDFGSYVGHLTSILKEFNHDGFHRNDFLWALEKSPEVLKYVDVFNQEKQQIITTILNKFQSTVLSKSHNFTKSVIHGDLNMNNIILKDKKIHGIIDIGDVIYSFTIFDFSVSLCYLILHEFRNNNAKLSDVKIKSFVDAYENHYEKLNSLEYSVIHTCVCARICQSLVLGKKTSLRDLSNNYILSTQKSGWRALEELINIQEDEFIKLLKH</sequence>
<comment type="similarity">
    <text evidence="2">Belongs to the aminoglycoside phosphotransferase family.</text>
</comment>
<organism evidence="11 12">
    <name type="scientific">Sipha flava</name>
    <name type="common">yellow sugarcane aphid</name>
    <dbReference type="NCBI Taxonomy" id="143950"/>
    <lineage>
        <taxon>Eukaryota</taxon>
        <taxon>Metazoa</taxon>
        <taxon>Ecdysozoa</taxon>
        <taxon>Arthropoda</taxon>
        <taxon>Hexapoda</taxon>
        <taxon>Insecta</taxon>
        <taxon>Pterygota</taxon>
        <taxon>Neoptera</taxon>
        <taxon>Paraneoptera</taxon>
        <taxon>Hemiptera</taxon>
        <taxon>Sternorrhyncha</taxon>
        <taxon>Aphidomorpha</taxon>
        <taxon>Aphidoidea</taxon>
        <taxon>Aphididae</taxon>
        <taxon>Sipha</taxon>
    </lineage>
</organism>
<name>A0A8B8FFK4_9HEMI</name>
<protein>
    <recommendedName>
        <fullName evidence="9">Hydroxylysine kinase</fullName>
        <ecNumber evidence="8">2.7.1.81</ecNumber>
    </recommendedName>
</protein>
<evidence type="ECO:0000256" key="3">
    <source>
        <dbReference type="ARBA" id="ARBA00022490"/>
    </source>
</evidence>
<comment type="catalytic activity">
    <reaction evidence="6">
        <text>(5R)-5-hydroxy-L-lysine + GTP = (5R)-5-phosphooxy-L-lysine + GDP + H(+)</text>
        <dbReference type="Rhea" id="RHEA:19049"/>
        <dbReference type="ChEBI" id="CHEBI:15378"/>
        <dbReference type="ChEBI" id="CHEBI:37565"/>
        <dbReference type="ChEBI" id="CHEBI:57882"/>
        <dbReference type="ChEBI" id="CHEBI:58189"/>
        <dbReference type="ChEBI" id="CHEBI:58357"/>
        <dbReference type="EC" id="2.7.1.81"/>
    </reaction>
</comment>
<dbReference type="GO" id="GO:0047992">
    <property type="term" value="F:hydroxylysine kinase activity"/>
    <property type="evidence" value="ECO:0007669"/>
    <property type="project" value="UniProtKB-EC"/>
</dbReference>
<dbReference type="SUPFAM" id="SSF56112">
    <property type="entry name" value="Protein kinase-like (PK-like)"/>
    <property type="match status" value="1"/>
</dbReference>
<evidence type="ECO:0000256" key="9">
    <source>
        <dbReference type="ARBA" id="ARBA00040505"/>
    </source>
</evidence>
<feature type="domain" description="Aminoglycoside phosphotransferase" evidence="10">
    <location>
        <begin position="73"/>
        <end position="255"/>
    </location>
</feature>
<dbReference type="PANTHER" id="PTHR21064">
    <property type="entry name" value="AMINOGLYCOSIDE PHOSPHOTRANSFERASE DOMAIN-CONTAINING PROTEIN-RELATED"/>
    <property type="match status" value="1"/>
</dbReference>
<dbReference type="AlphaFoldDB" id="A0A8B8FFK4"/>
<evidence type="ECO:0000256" key="4">
    <source>
        <dbReference type="ARBA" id="ARBA00022679"/>
    </source>
</evidence>
<dbReference type="EC" id="2.7.1.81" evidence="8"/>
<accession>A0A8B8FFK4</accession>
<reference evidence="12" key="1">
    <citation type="submission" date="2025-08" db="UniProtKB">
        <authorList>
            <consortium name="RefSeq"/>
        </authorList>
    </citation>
    <scope>IDENTIFICATION</scope>
    <source>
        <tissue evidence="12">Whole body</tissue>
    </source>
</reference>
<dbReference type="InterPro" id="IPR050249">
    <property type="entry name" value="Pseudomonas-type_ThrB"/>
</dbReference>
<dbReference type="InterPro" id="IPR002575">
    <property type="entry name" value="Aminoglycoside_PTrfase"/>
</dbReference>
<evidence type="ECO:0000256" key="6">
    <source>
        <dbReference type="ARBA" id="ARBA00036820"/>
    </source>
</evidence>
<evidence type="ECO:0000256" key="5">
    <source>
        <dbReference type="ARBA" id="ARBA00022777"/>
    </source>
</evidence>
<dbReference type="GeneID" id="112682803"/>
<gene>
    <name evidence="12" type="primary">LOC112682803</name>
</gene>
<evidence type="ECO:0000256" key="8">
    <source>
        <dbReference type="ARBA" id="ARBA00038873"/>
    </source>
</evidence>
<evidence type="ECO:0000256" key="1">
    <source>
        <dbReference type="ARBA" id="ARBA00004496"/>
    </source>
</evidence>
<dbReference type="Proteomes" id="UP000694846">
    <property type="component" value="Unplaced"/>
</dbReference>
<evidence type="ECO:0000259" key="10">
    <source>
        <dbReference type="Pfam" id="PF01636"/>
    </source>
</evidence>